<keyword evidence="1" id="KW-0732">Signal</keyword>
<sequence>MKNIICAALFLFIIPGAQAQAPAFIIKRYKEIFRLIKADKAQELSKLVAYPLKRQNPLKSIANANEFVAYFPVLFDDAFKKKIVLFADSDVFDHHGEYGLVGGSFDGDIWLNSDGRIQAVNYSSRRETDLKNQLTKEIQSKIYPTVSHWDENVLLLQSPKLLIRIDRVGQKLRYVSWSQGRPTSTKPDLVLNNGVEEAQGTQGGWTYTFKNGDWTYVIDDVEMCETASQCGYFLRLSLKDVEKSSTRLKLVK</sequence>
<gene>
    <name evidence="2" type="ORF">FSB76_20900</name>
</gene>
<keyword evidence="3" id="KW-1185">Reference proteome</keyword>
<feature type="signal peptide" evidence="1">
    <location>
        <begin position="1"/>
        <end position="19"/>
    </location>
</feature>
<name>A0A5B8W418_9SPHI</name>
<dbReference type="EMBL" id="CP042437">
    <property type="protein sequence ID" value="QEC78279.1"/>
    <property type="molecule type" value="Genomic_DNA"/>
</dbReference>
<organism evidence="2 3">
    <name type="scientific">Mucilaginibacter ginsenosidivorax</name>
    <dbReference type="NCBI Taxonomy" id="862126"/>
    <lineage>
        <taxon>Bacteria</taxon>
        <taxon>Pseudomonadati</taxon>
        <taxon>Bacteroidota</taxon>
        <taxon>Sphingobacteriia</taxon>
        <taxon>Sphingobacteriales</taxon>
        <taxon>Sphingobacteriaceae</taxon>
        <taxon>Mucilaginibacter</taxon>
    </lineage>
</organism>
<evidence type="ECO:0000313" key="2">
    <source>
        <dbReference type="EMBL" id="QEC78279.1"/>
    </source>
</evidence>
<protein>
    <submittedName>
        <fullName evidence="2">Uncharacterized protein</fullName>
    </submittedName>
</protein>
<dbReference type="AlphaFoldDB" id="A0A5B8W418"/>
<feature type="chain" id="PRO_5022892497" evidence="1">
    <location>
        <begin position="20"/>
        <end position="252"/>
    </location>
</feature>
<proteinExistence type="predicted"/>
<dbReference type="RefSeq" id="WP_147056770.1">
    <property type="nucleotide sequence ID" value="NZ_CP042437.1"/>
</dbReference>
<evidence type="ECO:0000256" key="1">
    <source>
        <dbReference type="SAM" id="SignalP"/>
    </source>
</evidence>
<dbReference type="KEGG" id="mgk:FSB76_20900"/>
<dbReference type="Proteomes" id="UP000321362">
    <property type="component" value="Chromosome"/>
</dbReference>
<accession>A0A5B8W418</accession>
<reference evidence="2 3" key="1">
    <citation type="journal article" date="2013" name="J. Microbiol.">
        <title>Mucilaginibacter ginsenosidivorax sp. nov., with ginsenoside converting activity isolated from sediment.</title>
        <authorList>
            <person name="Kim J.K."/>
            <person name="Choi T.E."/>
            <person name="Liu Q.M."/>
            <person name="Park H.Y."/>
            <person name="Yi T.H."/>
            <person name="Yoon M.H."/>
            <person name="Kim S.C."/>
            <person name="Im W.T."/>
        </authorList>
    </citation>
    <scope>NUCLEOTIDE SEQUENCE [LARGE SCALE GENOMIC DNA]</scope>
    <source>
        <strain evidence="2 3">KHI28</strain>
    </source>
</reference>
<dbReference type="OrthoDB" id="7433394at2"/>
<evidence type="ECO:0000313" key="3">
    <source>
        <dbReference type="Proteomes" id="UP000321362"/>
    </source>
</evidence>